<dbReference type="InterPro" id="IPR055236">
    <property type="entry name" value="EVH1_PP4R3"/>
</dbReference>
<organism evidence="4 5">
    <name type="scientific">Eruca vesicaria subsp. sativa</name>
    <name type="common">Garden rocket</name>
    <name type="synonym">Eruca sativa</name>
    <dbReference type="NCBI Taxonomy" id="29727"/>
    <lineage>
        <taxon>Eukaryota</taxon>
        <taxon>Viridiplantae</taxon>
        <taxon>Streptophyta</taxon>
        <taxon>Embryophyta</taxon>
        <taxon>Tracheophyta</taxon>
        <taxon>Spermatophyta</taxon>
        <taxon>Magnoliopsida</taxon>
        <taxon>eudicotyledons</taxon>
        <taxon>Gunneridae</taxon>
        <taxon>Pentapetalae</taxon>
        <taxon>rosids</taxon>
        <taxon>malvids</taxon>
        <taxon>Brassicales</taxon>
        <taxon>Brassicaceae</taxon>
        <taxon>Brassiceae</taxon>
        <taxon>Eruca</taxon>
    </lineage>
</organism>
<comment type="caution">
    <text evidence="4">The sequence shown here is derived from an EMBL/GenBank/DDBJ whole genome shotgun (WGS) entry which is preliminary data.</text>
</comment>
<protein>
    <recommendedName>
        <fullName evidence="6">Serine/threonine-protein phosphatase 4 regulatory subunit 3-like central domain-containing protein</fullName>
    </recommendedName>
</protein>
<feature type="domain" description="PP4R3 EVH1-like" evidence="3">
    <location>
        <begin position="42"/>
        <end position="141"/>
    </location>
</feature>
<evidence type="ECO:0008006" key="6">
    <source>
        <dbReference type="Google" id="ProtNLM"/>
    </source>
</evidence>
<feature type="compositionally biased region" description="Basic and acidic residues" evidence="1">
    <location>
        <begin position="650"/>
        <end position="660"/>
    </location>
</feature>
<evidence type="ECO:0000313" key="5">
    <source>
        <dbReference type="Proteomes" id="UP001642260"/>
    </source>
</evidence>
<dbReference type="Pfam" id="PF04802">
    <property type="entry name" value="PP4R3"/>
    <property type="match status" value="1"/>
</dbReference>
<dbReference type="PANTHER" id="PTHR23318:SF21">
    <property type="entry name" value="SERINE_THREONINE-PROTEIN PHOSPHATASE 4 REGULATORY SUBUNIT 3-LIKE CENTRAL DOMAIN-CONTAINING PROTEIN"/>
    <property type="match status" value="1"/>
</dbReference>
<dbReference type="InterPro" id="IPR006887">
    <property type="entry name" value="P4R3-like_central_dom"/>
</dbReference>
<dbReference type="SUPFAM" id="SSF48371">
    <property type="entry name" value="ARM repeat"/>
    <property type="match status" value="1"/>
</dbReference>
<feature type="domain" description="Serine/threonine-protein phosphatase 4 regulatory subunit 3-like central" evidence="2">
    <location>
        <begin position="185"/>
        <end position="634"/>
    </location>
</feature>
<evidence type="ECO:0000259" key="2">
    <source>
        <dbReference type="Pfam" id="PF04802"/>
    </source>
</evidence>
<evidence type="ECO:0000259" key="3">
    <source>
        <dbReference type="Pfam" id="PF22972"/>
    </source>
</evidence>
<feature type="compositionally biased region" description="Basic and acidic residues" evidence="1">
    <location>
        <begin position="744"/>
        <end position="755"/>
    </location>
</feature>
<dbReference type="SUPFAM" id="SSF50729">
    <property type="entry name" value="PH domain-like"/>
    <property type="match status" value="1"/>
</dbReference>
<keyword evidence="5" id="KW-1185">Reference proteome</keyword>
<evidence type="ECO:0000256" key="1">
    <source>
        <dbReference type="SAM" id="MobiDB-lite"/>
    </source>
</evidence>
<dbReference type="Proteomes" id="UP001642260">
    <property type="component" value="Unassembled WGS sequence"/>
</dbReference>
<accession>A0ABC8M2I2</accession>
<dbReference type="GO" id="GO:0005634">
    <property type="term" value="C:nucleus"/>
    <property type="evidence" value="ECO:0007669"/>
    <property type="project" value="UniProtKB-ARBA"/>
</dbReference>
<sequence>MATAAPGNAQSNTTSAQTKTYSKCAFRGSWNSINLIPVAIVQRVKVYCLEGDGKWDDRGTGFISLDYVERSEELGLYVIDEIDNETLLVHRISTEDIYKKQEDSIISWREPEGSTELVLSFQETAGCSHVWNHIYTTQRNLHFSSLKLNSEPRELPDVDISNLPKILEIVTECDVEDEMGLSDQMLKDVNFFDNLMNVFDMCEDLEKIDCLHMIFKIVKCIISFDSDEILEKILGDNLIMKTIGCLEYDPDVPQPLHYRKDLREHVVFKEAIPIKNPMVLSKIHQTYRIGYLKDVILTRVVDDDDDTAESLSSIIKANKATIVTSLKDDNTFFQELFAKLRSPSTSVESKIDLVHFLHEFCSLSKSLEMELQLRLFTELINEGIFDTIAEVLQIPEKQLVLTGVDILILTPDLDLLRSYLVKPKTPLLGLLVKGLMEDFGDTMLEIFRALLASNAFSGGAQGTKIMDIFCENHVPELVDFITASCSERPGDTSESAFRRVGSLLNICELLCFCVQQNPSKTIFLLQNVTEKVLFLTRRKEKHIVAAAVRFFRTLLSVLDDNVQSYVVKNNLLKPIIDVFVAGGNHDDLLISSILELLEHIRKANANVLLKYVVDTFWDQLAPFEHQTSIHALKNEPCIKSWGPKSTTDPVDMRGNSDDGKSASASSTQKEEANTYNSNGEAARSGRFVDCEDGDDKTPQQKQTEDSVKGGEKRCRFGVDEQEQCTKKLKLCEGNKNSGAQGGGEAKEPDNSRSSDGKNSSLDEEKDIE</sequence>
<dbReference type="Gene3D" id="2.30.29.30">
    <property type="entry name" value="Pleckstrin-homology domain (PH domain)/Phosphotyrosine-binding domain (PTB)"/>
    <property type="match status" value="1"/>
</dbReference>
<name>A0ABC8M2I2_ERUVS</name>
<dbReference type="InterPro" id="IPR011993">
    <property type="entry name" value="PH-like_dom_sf"/>
</dbReference>
<feature type="compositionally biased region" description="Polar residues" evidence="1">
    <location>
        <begin position="662"/>
        <end position="679"/>
    </location>
</feature>
<dbReference type="PANTHER" id="PTHR23318">
    <property type="entry name" value="ATP SYNTHASE GAMMA-RELATED"/>
    <property type="match status" value="1"/>
</dbReference>
<dbReference type="InterPro" id="IPR016024">
    <property type="entry name" value="ARM-type_fold"/>
</dbReference>
<dbReference type="EMBL" id="CAKOAT010897375">
    <property type="protein sequence ID" value="CAH8390421.1"/>
    <property type="molecule type" value="Genomic_DNA"/>
</dbReference>
<evidence type="ECO:0000313" key="4">
    <source>
        <dbReference type="EMBL" id="CAH8390421.1"/>
    </source>
</evidence>
<gene>
    <name evidence="4" type="ORF">ERUC_LOCUS42904</name>
</gene>
<feature type="compositionally biased region" description="Basic and acidic residues" evidence="1">
    <location>
        <begin position="695"/>
        <end position="732"/>
    </location>
</feature>
<proteinExistence type="predicted"/>
<dbReference type="Pfam" id="PF22972">
    <property type="entry name" value="EVH1_PP4R3"/>
    <property type="match status" value="1"/>
</dbReference>
<dbReference type="InterPro" id="IPR051137">
    <property type="entry name" value="PP4R3-like"/>
</dbReference>
<reference evidence="4 5" key="1">
    <citation type="submission" date="2022-03" db="EMBL/GenBank/DDBJ databases">
        <authorList>
            <person name="Macdonald S."/>
            <person name="Ahmed S."/>
            <person name="Newling K."/>
        </authorList>
    </citation>
    <scope>NUCLEOTIDE SEQUENCE [LARGE SCALE GENOMIC DNA]</scope>
</reference>
<dbReference type="AlphaFoldDB" id="A0ABC8M2I2"/>
<feature type="region of interest" description="Disordered" evidence="1">
    <location>
        <begin position="640"/>
        <end position="768"/>
    </location>
</feature>